<reference evidence="1" key="2">
    <citation type="submission" date="2024-03" db="EMBL/GenBank/DDBJ databases">
        <title>Genomics of ladybird beetles.</title>
        <authorList>
            <person name="Li H.-S."/>
            <person name="Huang Y.-H."/>
        </authorList>
    </citation>
    <scope>NUCLEOTIDE SEQUENCE</scope>
    <source>
        <strain evidence="1">SYSU2018</strain>
        <tissue evidence="1">Whole body of male adult</tissue>
    </source>
</reference>
<dbReference type="AlphaFoldDB" id="A0ABD2NCI2"/>
<gene>
    <name evidence="2" type="ORF">HHI36_003599</name>
    <name evidence="1" type="ORF">HHI36_020910</name>
</gene>
<comment type="caution">
    <text evidence="1">The sequence shown here is derived from an EMBL/GenBank/DDBJ whole genome shotgun (WGS) entry which is preliminary data.</text>
</comment>
<name>A0ABD2NCI2_9CUCU</name>
<evidence type="ECO:0000313" key="2">
    <source>
        <dbReference type="EMBL" id="KAL3289163.1"/>
    </source>
</evidence>
<organism evidence="1 3">
    <name type="scientific">Cryptolaemus montrouzieri</name>
    <dbReference type="NCBI Taxonomy" id="559131"/>
    <lineage>
        <taxon>Eukaryota</taxon>
        <taxon>Metazoa</taxon>
        <taxon>Ecdysozoa</taxon>
        <taxon>Arthropoda</taxon>
        <taxon>Hexapoda</taxon>
        <taxon>Insecta</taxon>
        <taxon>Pterygota</taxon>
        <taxon>Neoptera</taxon>
        <taxon>Endopterygota</taxon>
        <taxon>Coleoptera</taxon>
        <taxon>Polyphaga</taxon>
        <taxon>Cucujiformia</taxon>
        <taxon>Coccinelloidea</taxon>
        <taxon>Coccinellidae</taxon>
        <taxon>Scymninae</taxon>
        <taxon>Scymnini</taxon>
        <taxon>Cryptolaemus</taxon>
    </lineage>
</organism>
<protein>
    <submittedName>
        <fullName evidence="1">Uncharacterized protein</fullName>
    </submittedName>
</protein>
<keyword evidence="3" id="KW-1185">Reference proteome</keyword>
<dbReference type="EMBL" id="JABFTP020000083">
    <property type="protein sequence ID" value="KAL3276192.1"/>
    <property type="molecule type" value="Genomic_DNA"/>
</dbReference>
<dbReference type="EMBL" id="JABFTP020000185">
    <property type="protein sequence ID" value="KAL3289163.1"/>
    <property type="molecule type" value="Genomic_DNA"/>
</dbReference>
<accession>A0ABD2NCI2</accession>
<reference evidence="1 3" key="1">
    <citation type="journal article" date="2021" name="BMC Biol.">
        <title>Horizontally acquired antibacterial genes associated with adaptive radiation of ladybird beetles.</title>
        <authorList>
            <person name="Li H.S."/>
            <person name="Tang X.F."/>
            <person name="Huang Y.H."/>
            <person name="Xu Z.Y."/>
            <person name="Chen M.L."/>
            <person name="Du X.Y."/>
            <person name="Qiu B.Y."/>
            <person name="Chen P.T."/>
            <person name="Zhang W."/>
            <person name="Slipinski A."/>
            <person name="Escalona H.E."/>
            <person name="Waterhouse R.M."/>
            <person name="Zwick A."/>
            <person name="Pang H."/>
        </authorList>
    </citation>
    <scope>NUCLEOTIDE SEQUENCE [LARGE SCALE GENOMIC DNA]</scope>
    <source>
        <strain evidence="1">SYSU2018</strain>
    </source>
</reference>
<evidence type="ECO:0000313" key="1">
    <source>
        <dbReference type="EMBL" id="KAL3276192.1"/>
    </source>
</evidence>
<proteinExistence type="predicted"/>
<evidence type="ECO:0000313" key="3">
    <source>
        <dbReference type="Proteomes" id="UP001516400"/>
    </source>
</evidence>
<sequence length="148" mass="17090">MQAEERRKSQVRKLWGAHPANSVECPVYENILKNKMTKVTVPKTNVRNIRYEPAPAPKVNVWAVRNSAMLQKQQEQKLPETLENTANLQSSDFAEIGKEFKTLNSLIDINKFLLAIKTLNIKLASTNDRVQRFQIFFEFTQNLESHGF</sequence>
<dbReference type="Proteomes" id="UP001516400">
    <property type="component" value="Unassembled WGS sequence"/>
</dbReference>